<dbReference type="PANTHER" id="PTHR34501">
    <property type="entry name" value="PROTEIN YDDL-RELATED"/>
    <property type="match status" value="1"/>
</dbReference>
<reference evidence="6 7" key="1">
    <citation type="submission" date="2018-07" db="EMBL/GenBank/DDBJ databases">
        <title>Freshwater and sediment microbial communities from various areas in North America, analyzing microbe dynamics in response to fracking.</title>
        <authorList>
            <person name="Lamendella R."/>
        </authorList>
    </citation>
    <scope>NUCLEOTIDE SEQUENCE [LARGE SCALE GENOMIC DNA]</scope>
    <source>
        <strain evidence="6 7">105B</strain>
    </source>
</reference>
<evidence type="ECO:0000256" key="3">
    <source>
        <dbReference type="ARBA" id="ARBA00023136"/>
    </source>
</evidence>
<evidence type="ECO:0000256" key="1">
    <source>
        <dbReference type="ARBA" id="ARBA00004571"/>
    </source>
</evidence>
<dbReference type="SUPFAM" id="SSF56935">
    <property type="entry name" value="Porins"/>
    <property type="match status" value="1"/>
</dbReference>
<dbReference type="Proteomes" id="UP000253647">
    <property type="component" value="Unassembled WGS sequence"/>
</dbReference>
<evidence type="ECO:0000256" key="2">
    <source>
        <dbReference type="ARBA" id="ARBA00022729"/>
    </source>
</evidence>
<sequence>MKKLLLAVAVSTVAAGSVNAATVYEKDGFTYKLNGDFQVQFRQATGFDERAEVEYDDLELKNYVAYDLGNDLTAFGRLDFGFKDAAEKDENGSNLEEAFVGLKYGVASFSFGKQNFATDEFGIEQAIEVETVDEDRFEGIATDGDDTIRVDIELENVYIAASHEMKTNDGASAGIDGEYYDLFVATELAGLELAAAYQQARAYGSADSMDTWGISASYDFGFMNLAADYSSTDEDDFETTQYNLAAVFAVAATTDVALGMGNKEEDDADDITEWYANVTYKFPAAKNVSVFAEIAQSDLEDASGDDADMGFLAGMRVKF</sequence>
<dbReference type="GO" id="GO:0009279">
    <property type="term" value="C:cell outer membrane"/>
    <property type="evidence" value="ECO:0007669"/>
    <property type="project" value="UniProtKB-SubCell"/>
</dbReference>
<name>A0A368Y2C2_MARNT</name>
<feature type="domain" description="Porin" evidence="5">
    <location>
        <begin position="7"/>
        <end position="301"/>
    </location>
</feature>
<evidence type="ECO:0000256" key="4">
    <source>
        <dbReference type="SAM" id="SignalP"/>
    </source>
</evidence>
<dbReference type="Pfam" id="PF13609">
    <property type="entry name" value="Porin_4"/>
    <property type="match status" value="1"/>
</dbReference>
<dbReference type="RefSeq" id="WP_114433786.1">
    <property type="nucleotide sequence ID" value="NZ_QPJI01000002.1"/>
</dbReference>
<feature type="chain" id="PRO_5016678148" evidence="4">
    <location>
        <begin position="21"/>
        <end position="319"/>
    </location>
</feature>
<dbReference type="GO" id="GO:0015288">
    <property type="term" value="F:porin activity"/>
    <property type="evidence" value="ECO:0007669"/>
    <property type="project" value="InterPro"/>
</dbReference>
<evidence type="ECO:0000313" key="7">
    <source>
        <dbReference type="Proteomes" id="UP000253647"/>
    </source>
</evidence>
<accession>A0A368Y2C2</accession>
<keyword evidence="3" id="KW-0472">Membrane</keyword>
<dbReference type="AlphaFoldDB" id="A0A368Y2C2"/>
<dbReference type="EMBL" id="QPJI01000002">
    <property type="protein sequence ID" value="RCW73448.1"/>
    <property type="molecule type" value="Genomic_DNA"/>
</dbReference>
<dbReference type="InterPro" id="IPR023614">
    <property type="entry name" value="Porin_dom_sf"/>
</dbReference>
<comment type="caution">
    <text evidence="6">The sequence shown here is derived from an EMBL/GenBank/DDBJ whole genome shotgun (WGS) entry which is preliminary data.</text>
</comment>
<evidence type="ECO:0000313" key="6">
    <source>
        <dbReference type="EMBL" id="RCW73448.1"/>
    </source>
</evidence>
<dbReference type="InterPro" id="IPR050298">
    <property type="entry name" value="Gram-neg_bact_OMP"/>
</dbReference>
<dbReference type="InterPro" id="IPR033900">
    <property type="entry name" value="Gram_neg_porin_domain"/>
</dbReference>
<protein>
    <submittedName>
        <fullName evidence="6">Putative porin</fullName>
    </submittedName>
</protein>
<evidence type="ECO:0000259" key="5">
    <source>
        <dbReference type="Pfam" id="PF13609"/>
    </source>
</evidence>
<keyword evidence="2 4" id="KW-0732">Signal</keyword>
<dbReference type="PANTHER" id="PTHR34501:SF2">
    <property type="entry name" value="OUTER MEMBRANE PORIN F-RELATED"/>
    <property type="match status" value="1"/>
</dbReference>
<gene>
    <name evidence="6" type="ORF">DET61_102165</name>
</gene>
<dbReference type="Gene3D" id="2.40.160.10">
    <property type="entry name" value="Porin"/>
    <property type="match status" value="1"/>
</dbReference>
<comment type="subcellular location">
    <subcellularLocation>
        <location evidence="1">Cell outer membrane</location>
        <topology evidence="1">Multi-pass membrane protein</topology>
    </subcellularLocation>
</comment>
<proteinExistence type="predicted"/>
<feature type="signal peptide" evidence="4">
    <location>
        <begin position="1"/>
        <end position="20"/>
    </location>
</feature>
<organism evidence="6 7">
    <name type="scientific">Marinobacter nauticus</name>
    <name type="common">Marinobacter hydrocarbonoclasticus</name>
    <name type="synonym">Marinobacter aquaeolei</name>
    <dbReference type="NCBI Taxonomy" id="2743"/>
    <lineage>
        <taxon>Bacteria</taxon>
        <taxon>Pseudomonadati</taxon>
        <taxon>Pseudomonadota</taxon>
        <taxon>Gammaproteobacteria</taxon>
        <taxon>Pseudomonadales</taxon>
        <taxon>Marinobacteraceae</taxon>
        <taxon>Marinobacter</taxon>
    </lineage>
</organism>